<dbReference type="AlphaFoldDB" id="A0A7H4LDK4"/>
<name>A0A7H4LDK4_WHEAT</name>
<evidence type="ECO:0000256" key="1">
    <source>
        <dbReference type="SAM" id="MobiDB-lite"/>
    </source>
</evidence>
<evidence type="ECO:0000313" key="3">
    <source>
        <dbReference type="Proteomes" id="UP000280104"/>
    </source>
</evidence>
<feature type="compositionally biased region" description="Basic residues" evidence="1">
    <location>
        <begin position="77"/>
        <end position="87"/>
    </location>
</feature>
<organism evidence="2 3">
    <name type="scientific">Triticum aestivum</name>
    <name type="common">Wheat</name>
    <dbReference type="NCBI Taxonomy" id="4565"/>
    <lineage>
        <taxon>Eukaryota</taxon>
        <taxon>Viridiplantae</taxon>
        <taxon>Streptophyta</taxon>
        <taxon>Embryophyta</taxon>
        <taxon>Tracheophyta</taxon>
        <taxon>Spermatophyta</taxon>
        <taxon>Magnoliopsida</taxon>
        <taxon>Liliopsida</taxon>
        <taxon>Poales</taxon>
        <taxon>Poaceae</taxon>
        <taxon>BOP clade</taxon>
        <taxon>Pooideae</taxon>
        <taxon>Triticodae</taxon>
        <taxon>Triticeae</taxon>
        <taxon>Triticinae</taxon>
        <taxon>Triticum</taxon>
    </lineage>
</organism>
<dbReference type="EMBL" id="LS480641">
    <property type="protein sequence ID" value="SPT16692.1"/>
    <property type="molecule type" value="Genomic_DNA"/>
</dbReference>
<feature type="region of interest" description="Disordered" evidence="1">
    <location>
        <begin position="56"/>
        <end position="92"/>
    </location>
</feature>
<dbReference type="Proteomes" id="UP000280104">
    <property type="component" value="Chromosome II"/>
</dbReference>
<proteinExistence type="predicted"/>
<protein>
    <submittedName>
        <fullName evidence="2">Uncharacterized protein</fullName>
    </submittedName>
</protein>
<reference evidence="2 3" key="1">
    <citation type="submission" date="2018-05" db="EMBL/GenBank/DDBJ databases">
        <authorList>
            <person name="Thind KAUR A."/>
        </authorList>
    </citation>
    <scope>NUCLEOTIDE SEQUENCE [LARGE SCALE GENOMIC DNA]</scope>
</reference>
<evidence type="ECO:0000313" key="2">
    <source>
        <dbReference type="EMBL" id="SPT16692.1"/>
    </source>
</evidence>
<sequence length="253" mass="28743">MTEVEALKKAVAEAEEKAAAEQALREKHEARVIEAEQELQEVMKKCETLEQSLTEKESELTRAHQAACDARGEPKAPCRRSKRRGRSRGISPGVFAELPRSISDAAQFYQAEERNTADKLFWSQYLAPNYLVPFADQLKQLIKLRRAAELAMKDLIIWLWPAEPIPSSYFRLVKRLVSACPRLDVIKRSVCIEGARMAFARAKVHWGKMDAEKLMTEGPPEGKEHHKPELYYESVLKGSCLAAEQCTKDIMFP</sequence>
<accession>A0A7H4LDK4</accession>
<gene>
    <name evidence="2" type="ORF">CAMPLR22A2D_LOCUS1292</name>
</gene>